<dbReference type="KEGG" id="dfe:Dfer_0675"/>
<accession>C6W180</accession>
<sequence length="275" mass="30645">MESNSSKYDVLFRVRILHYHYLDIGKSNAGNVTFDPFDSLPASKKNTQMEKYKVSDWLSVVPSASTARLLASKGLIFKLLPDGFAVFVKVINKKPEKNIDQTIYKFDLSFSGESSAFSALPILRMDDNQAGYYLFSNEVSALKGNANASLCQLPPAYDNAKKYTGGEIVEDGGNHYLALDKLGNSNKPVSNANFWKQIDKTIQFANASNLNKRPSLVNNSSSFEILNFSELSLFPAAFGRIEISVNNQTPASFRVLNASKQVQQKTFDIRINHPY</sequence>
<dbReference type="STRING" id="471854.Dfer_0675"/>
<dbReference type="EMBL" id="CP001619">
    <property type="protein sequence ID" value="ACT91937.1"/>
    <property type="molecule type" value="Genomic_DNA"/>
</dbReference>
<proteinExistence type="predicted"/>
<dbReference type="Proteomes" id="UP000002011">
    <property type="component" value="Chromosome"/>
</dbReference>
<evidence type="ECO:0000313" key="1">
    <source>
        <dbReference type="EMBL" id="ACT91937.1"/>
    </source>
</evidence>
<evidence type="ECO:0000313" key="2">
    <source>
        <dbReference type="Proteomes" id="UP000002011"/>
    </source>
</evidence>
<organism evidence="1 2">
    <name type="scientific">Dyadobacter fermentans (strain ATCC 700827 / DSM 18053 / CIP 107007 / KCTC 52180 / NS114)</name>
    <dbReference type="NCBI Taxonomy" id="471854"/>
    <lineage>
        <taxon>Bacteria</taxon>
        <taxon>Pseudomonadati</taxon>
        <taxon>Bacteroidota</taxon>
        <taxon>Cytophagia</taxon>
        <taxon>Cytophagales</taxon>
        <taxon>Spirosomataceae</taxon>
        <taxon>Dyadobacter</taxon>
    </lineage>
</organism>
<dbReference type="RefSeq" id="WP_015810194.1">
    <property type="nucleotide sequence ID" value="NC_013037.1"/>
</dbReference>
<dbReference type="HOGENOM" id="CLU_1010953_0_0_10"/>
<protein>
    <submittedName>
        <fullName evidence="1">Uncharacterized protein</fullName>
    </submittedName>
</protein>
<dbReference type="AlphaFoldDB" id="C6W180"/>
<dbReference type="OrthoDB" id="5177801at2"/>
<name>C6W180_DYAFD</name>
<gene>
    <name evidence="1" type="ordered locus">Dfer_0675</name>
</gene>
<keyword evidence="2" id="KW-1185">Reference proteome</keyword>
<reference evidence="1 2" key="1">
    <citation type="journal article" date="2009" name="Stand. Genomic Sci.">
        <title>Complete genome sequence of Dyadobacter fermentans type strain (NS114).</title>
        <authorList>
            <person name="Lang E."/>
            <person name="Lapidus A."/>
            <person name="Chertkov O."/>
            <person name="Brettin T."/>
            <person name="Detter J.C."/>
            <person name="Han C."/>
            <person name="Copeland A."/>
            <person name="Glavina Del Rio T."/>
            <person name="Nolan M."/>
            <person name="Chen F."/>
            <person name="Lucas S."/>
            <person name="Tice H."/>
            <person name="Cheng J.F."/>
            <person name="Land M."/>
            <person name="Hauser L."/>
            <person name="Chang Y.J."/>
            <person name="Jeffries C.D."/>
            <person name="Kopitz M."/>
            <person name="Bruce D."/>
            <person name="Goodwin L."/>
            <person name="Pitluck S."/>
            <person name="Ovchinnikova G."/>
            <person name="Pati A."/>
            <person name="Ivanova N."/>
            <person name="Mavrommatis K."/>
            <person name="Chen A."/>
            <person name="Palaniappan K."/>
            <person name="Chain P."/>
            <person name="Bristow J."/>
            <person name="Eisen J.A."/>
            <person name="Markowitz V."/>
            <person name="Hugenholtz P."/>
            <person name="Goker M."/>
            <person name="Rohde M."/>
            <person name="Kyrpides N.C."/>
            <person name="Klenk H.P."/>
        </authorList>
    </citation>
    <scope>NUCLEOTIDE SEQUENCE [LARGE SCALE GENOMIC DNA]</scope>
    <source>
        <strain evidence="2">ATCC 700827 / DSM 18053 / CIP 107007 / KCTC 52180 / NS114</strain>
    </source>
</reference>